<evidence type="ECO:0000256" key="9">
    <source>
        <dbReference type="ARBA" id="ARBA00022848"/>
    </source>
</evidence>
<evidence type="ECO:0000256" key="8">
    <source>
        <dbReference type="ARBA" id="ARBA00022824"/>
    </source>
</evidence>
<keyword evidence="7 15" id="KW-0479">Metal-binding</keyword>
<keyword evidence="13" id="KW-0472">Membrane</keyword>
<keyword evidence="6 15" id="KW-0349">Heme</keyword>
<evidence type="ECO:0000313" key="16">
    <source>
        <dbReference type="EMBL" id="CAH2049415.1"/>
    </source>
</evidence>
<evidence type="ECO:0000256" key="15">
    <source>
        <dbReference type="RuleBase" id="RU000461"/>
    </source>
</evidence>
<keyword evidence="17" id="KW-1185">Reference proteome</keyword>
<dbReference type="CDD" id="cd11056">
    <property type="entry name" value="CYP6-like"/>
    <property type="match status" value="1"/>
</dbReference>
<evidence type="ECO:0000256" key="7">
    <source>
        <dbReference type="ARBA" id="ARBA00022723"/>
    </source>
</evidence>
<evidence type="ECO:0000256" key="4">
    <source>
        <dbReference type="ARBA" id="ARBA00010617"/>
    </source>
</evidence>
<dbReference type="EC" id="1.14.14.1" evidence="5"/>
<sequence>MIKDFNCFSDRGLSFSENGLGANLFHADSDIWYVLRNRFTPIFTSGKLKNMLYLMDERGDKFLEYVSKICTEKHEHDIYPLVQTYTMATISACAFGLDVDATADEMEALSRLDKLIFNRSYAHELDMMYPGILKRFNGSLFPVELKKFFEKLVKNVIQARNGKPTSRKDFMDLLLELRLKGEIEGTKRYDEEKRTVELTDDIIAAQAFVFYAAGYETSATTMSFMLYELAKNPDVQNKVIAEIDEVLQSHNGKVTYETLSDLRYMEKVFDETLRMYPLVEPLQRNAQVDYKIPDINLTIKKGQTVTVSAFGIHRDEKYYPNPQKFDPERFSPENIKDRHPCAYLPFGIGPRNCIGKF</sequence>
<dbReference type="PROSITE" id="PS00086">
    <property type="entry name" value="CYTOCHROME_P450"/>
    <property type="match status" value="1"/>
</dbReference>
<dbReference type="EMBL" id="OW152831">
    <property type="protein sequence ID" value="CAH2049415.1"/>
    <property type="molecule type" value="Genomic_DNA"/>
</dbReference>
<feature type="non-terminal residue" evidence="16">
    <location>
        <position position="357"/>
    </location>
</feature>
<evidence type="ECO:0000256" key="2">
    <source>
        <dbReference type="ARBA" id="ARBA00004174"/>
    </source>
</evidence>
<proteinExistence type="inferred from homology"/>
<comment type="similarity">
    <text evidence="4 15">Belongs to the cytochrome P450 family.</text>
</comment>
<dbReference type="Gene3D" id="1.10.630.10">
    <property type="entry name" value="Cytochrome P450"/>
    <property type="match status" value="1"/>
</dbReference>
<dbReference type="InterPro" id="IPR050476">
    <property type="entry name" value="Insect_CytP450_Detox"/>
</dbReference>
<dbReference type="InterPro" id="IPR002401">
    <property type="entry name" value="Cyt_P450_E_grp-I"/>
</dbReference>
<reference evidence="16" key="1">
    <citation type="submission" date="2022-03" db="EMBL/GenBank/DDBJ databases">
        <authorList>
            <person name="Martin H S."/>
        </authorList>
    </citation>
    <scope>NUCLEOTIDE SEQUENCE</scope>
</reference>
<organism evidence="16 17">
    <name type="scientific">Iphiclides podalirius</name>
    <name type="common">scarce swallowtail</name>
    <dbReference type="NCBI Taxonomy" id="110791"/>
    <lineage>
        <taxon>Eukaryota</taxon>
        <taxon>Metazoa</taxon>
        <taxon>Ecdysozoa</taxon>
        <taxon>Arthropoda</taxon>
        <taxon>Hexapoda</taxon>
        <taxon>Insecta</taxon>
        <taxon>Pterygota</taxon>
        <taxon>Neoptera</taxon>
        <taxon>Endopterygota</taxon>
        <taxon>Lepidoptera</taxon>
        <taxon>Glossata</taxon>
        <taxon>Ditrysia</taxon>
        <taxon>Papilionoidea</taxon>
        <taxon>Papilionidae</taxon>
        <taxon>Papilioninae</taxon>
        <taxon>Iphiclides</taxon>
    </lineage>
</organism>
<dbReference type="PRINTS" id="PR00385">
    <property type="entry name" value="P450"/>
</dbReference>
<dbReference type="Pfam" id="PF00067">
    <property type="entry name" value="p450"/>
    <property type="match status" value="1"/>
</dbReference>
<evidence type="ECO:0000256" key="5">
    <source>
        <dbReference type="ARBA" id="ARBA00012109"/>
    </source>
</evidence>
<evidence type="ECO:0000256" key="10">
    <source>
        <dbReference type="ARBA" id="ARBA00023002"/>
    </source>
</evidence>
<keyword evidence="12 15" id="KW-0503">Monooxygenase</keyword>
<dbReference type="InterPro" id="IPR001128">
    <property type="entry name" value="Cyt_P450"/>
</dbReference>
<keyword evidence="8" id="KW-0256">Endoplasmic reticulum</keyword>
<protein>
    <recommendedName>
        <fullName evidence="5">unspecific monooxygenase</fullName>
        <ecNumber evidence="5">1.14.14.1</ecNumber>
    </recommendedName>
</protein>
<evidence type="ECO:0000256" key="13">
    <source>
        <dbReference type="ARBA" id="ARBA00023136"/>
    </source>
</evidence>
<evidence type="ECO:0000256" key="12">
    <source>
        <dbReference type="ARBA" id="ARBA00023033"/>
    </source>
</evidence>
<comment type="subcellular location">
    <subcellularLocation>
        <location evidence="3">Endoplasmic reticulum membrane</location>
        <topology evidence="3">Peripheral membrane protein</topology>
    </subcellularLocation>
    <subcellularLocation>
        <location evidence="2">Microsome membrane</location>
        <topology evidence="2">Peripheral membrane protein</topology>
    </subcellularLocation>
</comment>
<dbReference type="PRINTS" id="PR00463">
    <property type="entry name" value="EP450I"/>
</dbReference>
<evidence type="ECO:0000256" key="6">
    <source>
        <dbReference type="ARBA" id="ARBA00022617"/>
    </source>
</evidence>
<dbReference type="PANTHER" id="PTHR24292:SF104">
    <property type="entry name" value="CYTOCHROME P450 308A1-RELATED"/>
    <property type="match status" value="1"/>
</dbReference>
<keyword evidence="10 15" id="KW-0560">Oxidoreductase</keyword>
<evidence type="ECO:0000256" key="3">
    <source>
        <dbReference type="ARBA" id="ARBA00004406"/>
    </source>
</evidence>
<evidence type="ECO:0000313" key="17">
    <source>
        <dbReference type="Proteomes" id="UP000837857"/>
    </source>
</evidence>
<name>A0ABN8I786_9NEOP</name>
<dbReference type="Proteomes" id="UP000837857">
    <property type="component" value="Chromosome 19"/>
</dbReference>
<dbReference type="SUPFAM" id="SSF48264">
    <property type="entry name" value="Cytochrome P450"/>
    <property type="match status" value="1"/>
</dbReference>
<evidence type="ECO:0000256" key="14">
    <source>
        <dbReference type="ARBA" id="ARBA00047827"/>
    </source>
</evidence>
<evidence type="ECO:0000256" key="1">
    <source>
        <dbReference type="ARBA" id="ARBA00001971"/>
    </source>
</evidence>
<comment type="cofactor">
    <cofactor evidence="1">
        <name>heme</name>
        <dbReference type="ChEBI" id="CHEBI:30413"/>
    </cofactor>
</comment>
<dbReference type="InterPro" id="IPR017972">
    <property type="entry name" value="Cyt_P450_CS"/>
</dbReference>
<keyword evidence="9" id="KW-0492">Microsome</keyword>
<evidence type="ECO:0000256" key="11">
    <source>
        <dbReference type="ARBA" id="ARBA00023004"/>
    </source>
</evidence>
<gene>
    <name evidence="16" type="ORF">IPOD504_LOCUS6812</name>
</gene>
<dbReference type="InterPro" id="IPR036396">
    <property type="entry name" value="Cyt_P450_sf"/>
</dbReference>
<dbReference type="PANTHER" id="PTHR24292">
    <property type="entry name" value="CYTOCHROME P450"/>
    <property type="match status" value="1"/>
</dbReference>
<keyword evidence="11 15" id="KW-0408">Iron</keyword>
<comment type="catalytic activity">
    <reaction evidence="14">
        <text>an organic molecule + reduced [NADPH--hemoprotein reductase] + O2 = an alcohol + oxidized [NADPH--hemoprotein reductase] + H2O + H(+)</text>
        <dbReference type="Rhea" id="RHEA:17149"/>
        <dbReference type="Rhea" id="RHEA-COMP:11964"/>
        <dbReference type="Rhea" id="RHEA-COMP:11965"/>
        <dbReference type="ChEBI" id="CHEBI:15377"/>
        <dbReference type="ChEBI" id="CHEBI:15378"/>
        <dbReference type="ChEBI" id="CHEBI:15379"/>
        <dbReference type="ChEBI" id="CHEBI:30879"/>
        <dbReference type="ChEBI" id="CHEBI:57618"/>
        <dbReference type="ChEBI" id="CHEBI:58210"/>
        <dbReference type="ChEBI" id="CHEBI:142491"/>
        <dbReference type="EC" id="1.14.14.1"/>
    </reaction>
</comment>
<accession>A0ABN8I786</accession>